<accession>T1H2M2</accession>
<dbReference type="HOGENOM" id="CLU_2576571_0_0_1"/>
<dbReference type="EMBL" id="CAQQ02382465">
    <property type="status" value="NOT_ANNOTATED_CDS"/>
    <property type="molecule type" value="Genomic_DNA"/>
</dbReference>
<evidence type="ECO:0000313" key="2">
    <source>
        <dbReference type="Proteomes" id="UP000015102"/>
    </source>
</evidence>
<sequence>MGITQRDFFFVQTLPNIRTTFTLIPLTVNISLTHSLLSHRNSQTEPPLKSNANAVDKRAMCNATIPRWACISLNAFTGCIV</sequence>
<dbReference type="Proteomes" id="UP000015102">
    <property type="component" value="Unassembled WGS sequence"/>
</dbReference>
<organism evidence="1 2">
    <name type="scientific">Megaselia scalaris</name>
    <name type="common">Humpbacked fly</name>
    <name type="synonym">Phora scalaris</name>
    <dbReference type="NCBI Taxonomy" id="36166"/>
    <lineage>
        <taxon>Eukaryota</taxon>
        <taxon>Metazoa</taxon>
        <taxon>Ecdysozoa</taxon>
        <taxon>Arthropoda</taxon>
        <taxon>Hexapoda</taxon>
        <taxon>Insecta</taxon>
        <taxon>Pterygota</taxon>
        <taxon>Neoptera</taxon>
        <taxon>Endopterygota</taxon>
        <taxon>Diptera</taxon>
        <taxon>Brachycera</taxon>
        <taxon>Muscomorpha</taxon>
        <taxon>Platypezoidea</taxon>
        <taxon>Phoridae</taxon>
        <taxon>Megaseliini</taxon>
        <taxon>Megaselia</taxon>
    </lineage>
</organism>
<keyword evidence="2" id="KW-1185">Reference proteome</keyword>
<dbReference type="AlphaFoldDB" id="T1H2M2"/>
<proteinExistence type="predicted"/>
<name>T1H2M2_MEGSC</name>
<dbReference type="EnsemblMetazoa" id="MESCA010472-RA">
    <property type="protein sequence ID" value="MESCA010472-PA"/>
    <property type="gene ID" value="MESCA010472"/>
</dbReference>
<reference evidence="1" key="2">
    <citation type="submission" date="2015-06" db="UniProtKB">
        <authorList>
            <consortium name="EnsemblMetazoa"/>
        </authorList>
    </citation>
    <scope>IDENTIFICATION</scope>
</reference>
<dbReference type="EMBL" id="CAQQ02382466">
    <property type="status" value="NOT_ANNOTATED_CDS"/>
    <property type="molecule type" value="Genomic_DNA"/>
</dbReference>
<evidence type="ECO:0000313" key="1">
    <source>
        <dbReference type="EnsemblMetazoa" id="MESCA010472-PA"/>
    </source>
</evidence>
<protein>
    <submittedName>
        <fullName evidence="1">Uncharacterized protein</fullName>
    </submittedName>
</protein>
<reference evidence="2" key="1">
    <citation type="submission" date="2013-02" db="EMBL/GenBank/DDBJ databases">
        <authorList>
            <person name="Hughes D."/>
        </authorList>
    </citation>
    <scope>NUCLEOTIDE SEQUENCE</scope>
    <source>
        <strain>Durham</strain>
        <strain evidence="2">NC isolate 2 -- Noor lab</strain>
    </source>
</reference>